<accession>A0ABT4IZN6</accession>
<protein>
    <recommendedName>
        <fullName evidence="5">Superfamily III holin-X</fullName>
    </recommendedName>
</protein>
<organism evidence="3 4">
    <name type="scientific">Paracoccus benzoatiresistens</name>
    <dbReference type="NCBI Taxonomy" id="2997341"/>
    <lineage>
        <taxon>Bacteria</taxon>
        <taxon>Pseudomonadati</taxon>
        <taxon>Pseudomonadota</taxon>
        <taxon>Alphaproteobacteria</taxon>
        <taxon>Rhodobacterales</taxon>
        <taxon>Paracoccaceae</taxon>
        <taxon>Paracoccus</taxon>
    </lineage>
</organism>
<reference evidence="3" key="1">
    <citation type="submission" date="2022-12" db="EMBL/GenBank/DDBJ databases">
        <title>Paracoccus sp. EF6 isolated from a lake water.</title>
        <authorList>
            <person name="Liu H."/>
        </authorList>
    </citation>
    <scope>NUCLEOTIDE SEQUENCE</scope>
    <source>
        <strain evidence="3">EF6</strain>
    </source>
</reference>
<keyword evidence="2" id="KW-1133">Transmembrane helix</keyword>
<evidence type="ECO:0000256" key="2">
    <source>
        <dbReference type="SAM" id="Phobius"/>
    </source>
</evidence>
<evidence type="ECO:0000313" key="3">
    <source>
        <dbReference type="EMBL" id="MCZ0960333.1"/>
    </source>
</evidence>
<keyword evidence="2" id="KW-0472">Membrane</keyword>
<feature type="transmembrane region" description="Helical" evidence="2">
    <location>
        <begin position="43"/>
        <end position="70"/>
    </location>
</feature>
<evidence type="ECO:0000256" key="1">
    <source>
        <dbReference type="SAM" id="MobiDB-lite"/>
    </source>
</evidence>
<sequence>MKADVMTWVQRIVGAVFAVGVVALIGAIVVQVGQAEGLPPLPIFLGILGIVTLILMAGACLALVSVAISARKGAEALRRIAGQASAAPVPTKASPVRVFSQTPLREVASEPQPEPAPIRPARPVGRTLVAER</sequence>
<gene>
    <name evidence="3" type="ORF">OU682_01725</name>
</gene>
<evidence type="ECO:0000313" key="4">
    <source>
        <dbReference type="Proteomes" id="UP001149822"/>
    </source>
</evidence>
<dbReference type="EMBL" id="JAPTYD010000001">
    <property type="protein sequence ID" value="MCZ0960333.1"/>
    <property type="molecule type" value="Genomic_DNA"/>
</dbReference>
<keyword evidence="4" id="KW-1185">Reference proteome</keyword>
<dbReference type="Proteomes" id="UP001149822">
    <property type="component" value="Unassembled WGS sequence"/>
</dbReference>
<dbReference type="RefSeq" id="WP_268940324.1">
    <property type="nucleotide sequence ID" value="NZ_JAPTYD010000001.1"/>
</dbReference>
<feature type="region of interest" description="Disordered" evidence="1">
    <location>
        <begin position="104"/>
        <end position="132"/>
    </location>
</feature>
<proteinExistence type="predicted"/>
<evidence type="ECO:0008006" key="5">
    <source>
        <dbReference type="Google" id="ProtNLM"/>
    </source>
</evidence>
<keyword evidence="2" id="KW-0812">Transmembrane</keyword>
<comment type="caution">
    <text evidence="3">The sequence shown here is derived from an EMBL/GenBank/DDBJ whole genome shotgun (WGS) entry which is preliminary data.</text>
</comment>
<name>A0ABT4IZN6_9RHOB</name>
<feature type="transmembrane region" description="Helical" evidence="2">
    <location>
        <begin position="12"/>
        <end position="31"/>
    </location>
</feature>